<dbReference type="InterPro" id="IPR017998">
    <property type="entry name" value="Chaperone_TCP-1"/>
</dbReference>
<organism evidence="6 7">
    <name type="scientific">Halobellus ruber</name>
    <dbReference type="NCBI Taxonomy" id="2761102"/>
    <lineage>
        <taxon>Archaea</taxon>
        <taxon>Methanobacteriati</taxon>
        <taxon>Methanobacteriota</taxon>
        <taxon>Stenosarchaea group</taxon>
        <taxon>Halobacteria</taxon>
        <taxon>Halobacteriales</taxon>
        <taxon>Haloferacaceae</taxon>
        <taxon>Halobellus</taxon>
    </lineage>
</organism>
<evidence type="ECO:0000256" key="3">
    <source>
        <dbReference type="ARBA" id="ARBA00022840"/>
    </source>
</evidence>
<dbReference type="SUPFAM" id="SSF48592">
    <property type="entry name" value="GroEL equatorial domain-like"/>
    <property type="match status" value="1"/>
</dbReference>
<dbReference type="SUPFAM" id="SSF52029">
    <property type="entry name" value="GroEL apical domain-like"/>
    <property type="match status" value="1"/>
</dbReference>
<dbReference type="Gene3D" id="3.30.260.10">
    <property type="entry name" value="TCP-1-like chaperonin intermediate domain"/>
    <property type="match status" value="1"/>
</dbReference>
<dbReference type="EMBL" id="JACKXD010000002">
    <property type="protein sequence ID" value="MBB6646057.1"/>
    <property type="molecule type" value="Genomic_DNA"/>
</dbReference>
<dbReference type="GO" id="GO:0016887">
    <property type="term" value="F:ATP hydrolysis activity"/>
    <property type="evidence" value="ECO:0007669"/>
    <property type="project" value="InterPro"/>
</dbReference>
<keyword evidence="7" id="KW-1185">Reference proteome</keyword>
<dbReference type="InterPro" id="IPR054827">
    <property type="entry name" value="thermosome_alpha"/>
</dbReference>
<evidence type="ECO:0000256" key="4">
    <source>
        <dbReference type="ARBA" id="ARBA00023186"/>
    </source>
</evidence>
<name>A0A7J9SJ92_9EURY</name>
<evidence type="ECO:0000313" key="6">
    <source>
        <dbReference type="EMBL" id="MBB6646057.1"/>
    </source>
</evidence>
<evidence type="ECO:0000313" key="7">
    <source>
        <dbReference type="Proteomes" id="UP000546257"/>
    </source>
</evidence>
<dbReference type="InterPro" id="IPR002423">
    <property type="entry name" value="Cpn60/GroEL/TCP-1"/>
</dbReference>
<keyword evidence="3 5" id="KW-0067">ATP-binding</keyword>
<dbReference type="Proteomes" id="UP000546257">
    <property type="component" value="Unassembled WGS sequence"/>
</dbReference>
<dbReference type="InterPro" id="IPR027413">
    <property type="entry name" value="GROEL-like_equatorial_sf"/>
</dbReference>
<proteinExistence type="inferred from homology"/>
<dbReference type="GO" id="GO:0005524">
    <property type="term" value="F:ATP binding"/>
    <property type="evidence" value="ECO:0007669"/>
    <property type="project" value="UniProtKB-KW"/>
</dbReference>
<dbReference type="Gene3D" id="3.50.7.10">
    <property type="entry name" value="GroEL"/>
    <property type="match status" value="1"/>
</dbReference>
<gene>
    <name evidence="6" type="ORF">H5V44_07115</name>
</gene>
<comment type="similarity">
    <text evidence="1 5">Belongs to the TCP-1 chaperonin family.</text>
</comment>
<sequence>MFILDEDSERTAGRDAQQANIAAGKAIAEAVRTTLGPQGMDKMLVSDSGDVVITNDGATILSEMDIEHPAAQMLVDVADEQEAALGDGTTTAAILTGELLSAAEEFLDQDLHPRTIVEGYWEVERIAADAIDDCILDDDEFGEESLQQAVESAMTGKGTGSVAVDALAGTIIEAVERVDDDGTADRDAIAVEARTGRSASATEVVDGVLADADPVRDGMPERVDDATVAVIDGDLEQREPGVDTEYAISTDEQLSTAVAAEEETLVGYAESLATAGVDVAFVTGDIADRTASALASRGILAFEDVDGDAAAVAAATGASQVPGADEVEAGDPGSAGAIAVEAAGDDSVVRIEAGAGEPRATVVVRGSTEHALDEIERTVNDGIDVAVAAYNRREVVPGGGMVEVAVAERLREAAAGVEGRRQLAVEAAAEAFDAVPRALARSAGEDPIDTLVELRAANREGRAGLVIDGDVTVADPVEHGVLDPAAVKRESVRSAVEVATMILRIDDVISAD</sequence>
<comment type="caution">
    <text evidence="6">The sequence shown here is derived from an EMBL/GenBank/DDBJ whole genome shotgun (WGS) entry which is preliminary data.</text>
</comment>
<dbReference type="PROSITE" id="PS00751">
    <property type="entry name" value="TCP1_2"/>
    <property type="match status" value="1"/>
</dbReference>
<dbReference type="PROSITE" id="PS00750">
    <property type="entry name" value="TCP1_1"/>
    <property type="match status" value="1"/>
</dbReference>
<dbReference type="PANTHER" id="PTHR11353">
    <property type="entry name" value="CHAPERONIN"/>
    <property type="match status" value="1"/>
</dbReference>
<dbReference type="InterPro" id="IPR053374">
    <property type="entry name" value="TCP-1_chaperonin"/>
</dbReference>
<dbReference type="PROSITE" id="PS00995">
    <property type="entry name" value="TCP1_3"/>
    <property type="match status" value="1"/>
</dbReference>
<dbReference type="PRINTS" id="PR00304">
    <property type="entry name" value="TCOMPLEXTCP1"/>
</dbReference>
<dbReference type="SUPFAM" id="SSF54849">
    <property type="entry name" value="GroEL-intermediate domain like"/>
    <property type="match status" value="1"/>
</dbReference>
<keyword evidence="4 5" id="KW-0143">Chaperone</keyword>
<dbReference type="NCBIfam" id="NF041082">
    <property type="entry name" value="thermosome_alpha"/>
    <property type="match status" value="1"/>
</dbReference>
<dbReference type="InterPro" id="IPR027409">
    <property type="entry name" value="GroEL-like_apical_dom_sf"/>
</dbReference>
<dbReference type="GO" id="GO:0051082">
    <property type="term" value="F:unfolded protein binding"/>
    <property type="evidence" value="ECO:0007669"/>
    <property type="project" value="InterPro"/>
</dbReference>
<dbReference type="GO" id="GO:0140662">
    <property type="term" value="F:ATP-dependent protein folding chaperone"/>
    <property type="evidence" value="ECO:0007669"/>
    <property type="project" value="InterPro"/>
</dbReference>
<keyword evidence="2 5" id="KW-0547">Nucleotide-binding</keyword>
<evidence type="ECO:0000256" key="1">
    <source>
        <dbReference type="ARBA" id="ARBA00008020"/>
    </source>
</evidence>
<dbReference type="NCBIfam" id="NF041083">
    <property type="entry name" value="thermosome_beta"/>
    <property type="match status" value="1"/>
</dbReference>
<dbReference type="Pfam" id="PF00118">
    <property type="entry name" value="Cpn60_TCP1"/>
    <property type="match status" value="1"/>
</dbReference>
<reference evidence="6 7" key="1">
    <citation type="submission" date="2020-08" db="EMBL/GenBank/DDBJ databases">
        <authorList>
            <person name="Seo M.-J."/>
        </authorList>
    </citation>
    <scope>NUCLEOTIDE SEQUENCE [LARGE SCALE GENOMIC DNA]</scope>
    <source>
        <strain evidence="6 7">MBLA0160</strain>
    </source>
</reference>
<protein>
    <submittedName>
        <fullName evidence="6">Thermosome subunit</fullName>
    </submittedName>
</protein>
<evidence type="ECO:0000256" key="2">
    <source>
        <dbReference type="ARBA" id="ARBA00022741"/>
    </source>
</evidence>
<dbReference type="Gene3D" id="1.10.560.10">
    <property type="entry name" value="GroEL-like equatorial domain"/>
    <property type="match status" value="1"/>
</dbReference>
<evidence type="ECO:0000256" key="5">
    <source>
        <dbReference type="RuleBase" id="RU004187"/>
    </source>
</evidence>
<dbReference type="InterPro" id="IPR002194">
    <property type="entry name" value="Chaperonin_TCP-1_CS"/>
</dbReference>
<dbReference type="AlphaFoldDB" id="A0A7J9SJ92"/>
<accession>A0A7J9SJ92</accession>
<dbReference type="InterPro" id="IPR027410">
    <property type="entry name" value="TCP-1-like_intermed_sf"/>
</dbReference>